<gene>
    <name evidence="2" type="primary">jg21497</name>
    <name evidence="2" type="ORF">PAEG_LOCUS16194</name>
</gene>
<feature type="compositionally biased region" description="Basic and acidic residues" evidence="1">
    <location>
        <begin position="63"/>
        <end position="73"/>
    </location>
</feature>
<reference evidence="2" key="1">
    <citation type="submission" date="2022-03" db="EMBL/GenBank/DDBJ databases">
        <authorList>
            <person name="Lindestad O."/>
        </authorList>
    </citation>
    <scope>NUCLEOTIDE SEQUENCE</scope>
</reference>
<evidence type="ECO:0000256" key="1">
    <source>
        <dbReference type="SAM" id="MobiDB-lite"/>
    </source>
</evidence>
<name>A0A8S4RR92_9NEOP</name>
<feature type="region of interest" description="Disordered" evidence="1">
    <location>
        <begin position="53"/>
        <end position="83"/>
    </location>
</feature>
<evidence type="ECO:0000313" key="2">
    <source>
        <dbReference type="EMBL" id="CAH2239490.1"/>
    </source>
</evidence>
<keyword evidence="3" id="KW-1185">Reference proteome</keyword>
<sequence>MQVADGNECSNAEEVIDREETLAASAARRVPVHYAADDSIEVERCARCPYETGPHVKGSGVRDAAHAGKRDGGRVPARTSSFA</sequence>
<protein>
    <submittedName>
        <fullName evidence="2">Jg21497 protein</fullName>
    </submittedName>
</protein>
<dbReference type="Proteomes" id="UP000838756">
    <property type="component" value="Unassembled WGS sequence"/>
</dbReference>
<dbReference type="EMBL" id="CAKXAJ010025439">
    <property type="protein sequence ID" value="CAH2239490.1"/>
    <property type="molecule type" value="Genomic_DNA"/>
</dbReference>
<organism evidence="2 3">
    <name type="scientific">Pararge aegeria aegeria</name>
    <dbReference type="NCBI Taxonomy" id="348720"/>
    <lineage>
        <taxon>Eukaryota</taxon>
        <taxon>Metazoa</taxon>
        <taxon>Ecdysozoa</taxon>
        <taxon>Arthropoda</taxon>
        <taxon>Hexapoda</taxon>
        <taxon>Insecta</taxon>
        <taxon>Pterygota</taxon>
        <taxon>Neoptera</taxon>
        <taxon>Endopterygota</taxon>
        <taxon>Lepidoptera</taxon>
        <taxon>Glossata</taxon>
        <taxon>Ditrysia</taxon>
        <taxon>Papilionoidea</taxon>
        <taxon>Nymphalidae</taxon>
        <taxon>Satyrinae</taxon>
        <taxon>Satyrini</taxon>
        <taxon>Parargina</taxon>
        <taxon>Pararge</taxon>
    </lineage>
</organism>
<evidence type="ECO:0000313" key="3">
    <source>
        <dbReference type="Proteomes" id="UP000838756"/>
    </source>
</evidence>
<comment type="caution">
    <text evidence="2">The sequence shown here is derived from an EMBL/GenBank/DDBJ whole genome shotgun (WGS) entry which is preliminary data.</text>
</comment>
<accession>A0A8S4RR92</accession>
<proteinExistence type="predicted"/>
<dbReference type="AlphaFoldDB" id="A0A8S4RR92"/>